<dbReference type="Pfam" id="PF00482">
    <property type="entry name" value="T2SSF"/>
    <property type="match status" value="1"/>
</dbReference>
<proteinExistence type="predicted"/>
<keyword evidence="4 6" id="KW-1133">Transmembrane helix</keyword>
<dbReference type="Proteomes" id="UP001596060">
    <property type="component" value="Unassembled WGS sequence"/>
</dbReference>
<keyword evidence="3 6" id="KW-0812">Transmembrane</keyword>
<keyword evidence="2" id="KW-1003">Cell membrane</keyword>
<evidence type="ECO:0000256" key="2">
    <source>
        <dbReference type="ARBA" id="ARBA00022475"/>
    </source>
</evidence>
<evidence type="ECO:0000256" key="4">
    <source>
        <dbReference type="ARBA" id="ARBA00022989"/>
    </source>
</evidence>
<keyword evidence="5 6" id="KW-0472">Membrane</keyword>
<feature type="transmembrane region" description="Helical" evidence="6">
    <location>
        <begin position="283"/>
        <end position="305"/>
    </location>
</feature>
<sequence>MGNELVIGMCLVVGLAACVAYFLPTFSKRENISIRLDALTSTPAIQTFGRAGDPQRRRISLLQEISKFTVDRLKLRSLLRRGDYKDKLFRAGYRSPSAETTFIFARFAAPIICSLIALIYLFGLQVTDWPAPAKVTAVIASALLGLKLPDIIIKNAMDKRQSDIRMAWPDALDLMVICVESGTTAEAAFRRVAKEISIQSEPLAQELNFTLAELNTLSDRTAAYKNLGLRTNIDEVKSTCTALIQAETQGTPVASALRSMSAESRTSRMQVAKKKAASLGPKLTVPMILFFLPVLFVIIIMPGVIDVMGWK</sequence>
<dbReference type="PANTHER" id="PTHR35007:SF2">
    <property type="entry name" value="PILUS ASSEMBLE PROTEIN"/>
    <property type="match status" value="1"/>
</dbReference>
<feature type="transmembrane region" description="Helical" evidence="6">
    <location>
        <begin position="135"/>
        <end position="153"/>
    </location>
</feature>
<dbReference type="RefSeq" id="WP_377817158.1">
    <property type="nucleotide sequence ID" value="NZ_JBHSLU010000037.1"/>
</dbReference>
<dbReference type="EMBL" id="JBHSLU010000037">
    <property type="protein sequence ID" value="MFC5506185.1"/>
    <property type="molecule type" value="Genomic_DNA"/>
</dbReference>
<keyword evidence="9" id="KW-1185">Reference proteome</keyword>
<evidence type="ECO:0000313" key="8">
    <source>
        <dbReference type="EMBL" id="MFC5506185.1"/>
    </source>
</evidence>
<evidence type="ECO:0000256" key="1">
    <source>
        <dbReference type="ARBA" id="ARBA00004651"/>
    </source>
</evidence>
<protein>
    <submittedName>
        <fullName evidence="8">Type II secretion system F family protein</fullName>
    </submittedName>
</protein>
<dbReference type="PANTHER" id="PTHR35007">
    <property type="entry name" value="INTEGRAL MEMBRANE PROTEIN-RELATED"/>
    <property type="match status" value="1"/>
</dbReference>
<comment type="subcellular location">
    <subcellularLocation>
        <location evidence="1">Cell membrane</location>
        <topology evidence="1">Multi-pass membrane protein</topology>
    </subcellularLocation>
</comment>
<evidence type="ECO:0000259" key="7">
    <source>
        <dbReference type="Pfam" id="PF00482"/>
    </source>
</evidence>
<dbReference type="InterPro" id="IPR018076">
    <property type="entry name" value="T2SS_GspF_dom"/>
</dbReference>
<organism evidence="8 9">
    <name type="scientific">Bosea massiliensis</name>
    <dbReference type="NCBI Taxonomy" id="151419"/>
    <lineage>
        <taxon>Bacteria</taxon>
        <taxon>Pseudomonadati</taxon>
        <taxon>Pseudomonadota</taxon>
        <taxon>Alphaproteobacteria</taxon>
        <taxon>Hyphomicrobiales</taxon>
        <taxon>Boseaceae</taxon>
        <taxon>Bosea</taxon>
    </lineage>
</organism>
<feature type="domain" description="Type II secretion system protein GspF" evidence="7">
    <location>
        <begin position="172"/>
        <end position="300"/>
    </location>
</feature>
<name>A0ABW0P111_9HYPH</name>
<comment type="caution">
    <text evidence="8">The sequence shown here is derived from an EMBL/GenBank/DDBJ whole genome shotgun (WGS) entry which is preliminary data.</text>
</comment>
<gene>
    <name evidence="8" type="ORF">ACFPN9_13055</name>
</gene>
<evidence type="ECO:0000256" key="5">
    <source>
        <dbReference type="ARBA" id="ARBA00023136"/>
    </source>
</evidence>
<evidence type="ECO:0000256" key="3">
    <source>
        <dbReference type="ARBA" id="ARBA00022692"/>
    </source>
</evidence>
<feature type="transmembrane region" description="Helical" evidence="6">
    <location>
        <begin position="6"/>
        <end position="26"/>
    </location>
</feature>
<evidence type="ECO:0000256" key="6">
    <source>
        <dbReference type="SAM" id="Phobius"/>
    </source>
</evidence>
<feature type="transmembrane region" description="Helical" evidence="6">
    <location>
        <begin position="103"/>
        <end position="123"/>
    </location>
</feature>
<evidence type="ECO:0000313" key="9">
    <source>
        <dbReference type="Proteomes" id="UP001596060"/>
    </source>
</evidence>
<reference evidence="9" key="1">
    <citation type="journal article" date="2019" name="Int. J. Syst. Evol. Microbiol.">
        <title>The Global Catalogue of Microorganisms (GCM) 10K type strain sequencing project: providing services to taxonomists for standard genome sequencing and annotation.</title>
        <authorList>
            <consortium name="The Broad Institute Genomics Platform"/>
            <consortium name="The Broad Institute Genome Sequencing Center for Infectious Disease"/>
            <person name="Wu L."/>
            <person name="Ma J."/>
        </authorList>
    </citation>
    <scope>NUCLEOTIDE SEQUENCE [LARGE SCALE GENOMIC DNA]</scope>
    <source>
        <strain evidence="9">CCUG 43117</strain>
    </source>
</reference>
<accession>A0ABW0P111</accession>